<evidence type="ECO:0000313" key="2">
    <source>
        <dbReference type="EMBL" id="GAA5201531.1"/>
    </source>
</evidence>
<feature type="transmembrane region" description="Helical" evidence="1">
    <location>
        <begin position="26"/>
        <end position="45"/>
    </location>
</feature>
<protein>
    <recommendedName>
        <fullName evidence="4">DUF4175 domain-containing protein</fullName>
    </recommendedName>
</protein>
<evidence type="ECO:0000313" key="3">
    <source>
        <dbReference type="Proteomes" id="UP001501570"/>
    </source>
</evidence>
<proteinExistence type="predicted"/>
<keyword evidence="3" id="KW-1185">Reference proteome</keyword>
<keyword evidence="1" id="KW-0812">Transmembrane</keyword>
<evidence type="ECO:0008006" key="4">
    <source>
        <dbReference type="Google" id="ProtNLM"/>
    </source>
</evidence>
<organism evidence="2 3">
    <name type="scientific">Rugosimonospora acidiphila</name>
    <dbReference type="NCBI Taxonomy" id="556531"/>
    <lineage>
        <taxon>Bacteria</taxon>
        <taxon>Bacillati</taxon>
        <taxon>Actinomycetota</taxon>
        <taxon>Actinomycetes</taxon>
        <taxon>Micromonosporales</taxon>
        <taxon>Micromonosporaceae</taxon>
        <taxon>Rugosimonospora</taxon>
    </lineage>
</organism>
<comment type="caution">
    <text evidence="2">The sequence shown here is derived from an EMBL/GenBank/DDBJ whole genome shotgun (WGS) entry which is preliminary data.</text>
</comment>
<keyword evidence="1" id="KW-0472">Membrane</keyword>
<keyword evidence="1" id="KW-1133">Transmembrane helix</keyword>
<gene>
    <name evidence="2" type="ORF">GCM10023322_81670</name>
</gene>
<dbReference type="RefSeq" id="WP_345639101.1">
    <property type="nucleotide sequence ID" value="NZ_BAABJQ010000051.1"/>
</dbReference>
<sequence>MLGCLILLAVLFVGIAVLGLAIKGLFWLFVVGVILFLVTGVVSWLRRRL</sequence>
<name>A0ABP9SRQ3_9ACTN</name>
<dbReference type="EMBL" id="BAABJQ010000051">
    <property type="protein sequence ID" value="GAA5201531.1"/>
    <property type="molecule type" value="Genomic_DNA"/>
</dbReference>
<reference evidence="3" key="1">
    <citation type="journal article" date="2019" name="Int. J. Syst. Evol. Microbiol.">
        <title>The Global Catalogue of Microorganisms (GCM) 10K type strain sequencing project: providing services to taxonomists for standard genome sequencing and annotation.</title>
        <authorList>
            <consortium name="The Broad Institute Genomics Platform"/>
            <consortium name="The Broad Institute Genome Sequencing Center for Infectious Disease"/>
            <person name="Wu L."/>
            <person name="Ma J."/>
        </authorList>
    </citation>
    <scope>NUCLEOTIDE SEQUENCE [LARGE SCALE GENOMIC DNA]</scope>
    <source>
        <strain evidence="3">JCM 18304</strain>
    </source>
</reference>
<dbReference type="Proteomes" id="UP001501570">
    <property type="component" value="Unassembled WGS sequence"/>
</dbReference>
<accession>A0ABP9SRQ3</accession>
<evidence type="ECO:0000256" key="1">
    <source>
        <dbReference type="SAM" id="Phobius"/>
    </source>
</evidence>